<name>A0A9P5XDI5_9AGAR</name>
<protein>
    <recommendedName>
        <fullName evidence="1">F-box domain-containing protein</fullName>
    </recommendedName>
</protein>
<comment type="caution">
    <text evidence="2">The sequence shown here is derived from an EMBL/GenBank/DDBJ whole genome shotgun (WGS) entry which is preliminary data.</text>
</comment>
<dbReference type="InterPro" id="IPR001810">
    <property type="entry name" value="F-box_dom"/>
</dbReference>
<dbReference type="EMBL" id="MU151194">
    <property type="protein sequence ID" value="KAF9447560.1"/>
    <property type="molecule type" value="Genomic_DNA"/>
</dbReference>
<dbReference type="Pfam" id="PF12937">
    <property type="entry name" value="F-box-like"/>
    <property type="match status" value="1"/>
</dbReference>
<evidence type="ECO:0000313" key="2">
    <source>
        <dbReference type="EMBL" id="KAF9447560.1"/>
    </source>
</evidence>
<evidence type="ECO:0000313" key="3">
    <source>
        <dbReference type="Proteomes" id="UP000807342"/>
    </source>
</evidence>
<evidence type="ECO:0000259" key="1">
    <source>
        <dbReference type="Pfam" id="PF12937"/>
    </source>
</evidence>
<dbReference type="Proteomes" id="UP000807342">
    <property type="component" value="Unassembled WGS sequence"/>
</dbReference>
<dbReference type="AlphaFoldDB" id="A0A9P5XDI5"/>
<sequence>MAIVERLQTEVLLTAANQNRCIGREKPSLLLHHRDSHTQRLPPEILSLIFQHAAPHIDFEPDYTSHEGPFHWGGHKKYHRTRLLNRLRRVSASWREIINSTPALWTSFAIKISPRRLKTKTTFLRLCFENSGNLDVDLKIKF</sequence>
<dbReference type="OrthoDB" id="3365698at2759"/>
<gene>
    <name evidence="2" type="ORF">P691DRAFT_671261</name>
</gene>
<feature type="non-terminal residue" evidence="2">
    <location>
        <position position="142"/>
    </location>
</feature>
<keyword evidence="3" id="KW-1185">Reference proteome</keyword>
<accession>A0A9P5XDI5</accession>
<organism evidence="2 3">
    <name type="scientific">Macrolepiota fuliginosa MF-IS2</name>
    <dbReference type="NCBI Taxonomy" id="1400762"/>
    <lineage>
        <taxon>Eukaryota</taxon>
        <taxon>Fungi</taxon>
        <taxon>Dikarya</taxon>
        <taxon>Basidiomycota</taxon>
        <taxon>Agaricomycotina</taxon>
        <taxon>Agaricomycetes</taxon>
        <taxon>Agaricomycetidae</taxon>
        <taxon>Agaricales</taxon>
        <taxon>Agaricineae</taxon>
        <taxon>Agaricaceae</taxon>
        <taxon>Macrolepiota</taxon>
    </lineage>
</organism>
<feature type="domain" description="F-box" evidence="1">
    <location>
        <begin position="39"/>
        <end position="109"/>
    </location>
</feature>
<reference evidence="2" key="1">
    <citation type="submission" date="2020-11" db="EMBL/GenBank/DDBJ databases">
        <authorList>
            <consortium name="DOE Joint Genome Institute"/>
            <person name="Ahrendt S."/>
            <person name="Riley R."/>
            <person name="Andreopoulos W."/>
            <person name="Labutti K."/>
            <person name="Pangilinan J."/>
            <person name="Ruiz-Duenas F.J."/>
            <person name="Barrasa J.M."/>
            <person name="Sanchez-Garcia M."/>
            <person name="Camarero S."/>
            <person name="Miyauchi S."/>
            <person name="Serrano A."/>
            <person name="Linde D."/>
            <person name="Babiker R."/>
            <person name="Drula E."/>
            <person name="Ayuso-Fernandez I."/>
            <person name="Pacheco R."/>
            <person name="Padilla G."/>
            <person name="Ferreira P."/>
            <person name="Barriuso J."/>
            <person name="Kellner H."/>
            <person name="Castanera R."/>
            <person name="Alfaro M."/>
            <person name="Ramirez L."/>
            <person name="Pisabarro A.G."/>
            <person name="Kuo A."/>
            <person name="Tritt A."/>
            <person name="Lipzen A."/>
            <person name="He G."/>
            <person name="Yan M."/>
            <person name="Ng V."/>
            <person name="Cullen D."/>
            <person name="Martin F."/>
            <person name="Rosso M.-N."/>
            <person name="Henrissat B."/>
            <person name="Hibbett D."/>
            <person name="Martinez A.T."/>
            <person name="Grigoriev I.V."/>
        </authorList>
    </citation>
    <scope>NUCLEOTIDE SEQUENCE</scope>
    <source>
        <strain evidence="2">MF-IS2</strain>
    </source>
</reference>
<proteinExistence type="predicted"/>
<dbReference type="Gene3D" id="1.20.1280.50">
    <property type="match status" value="1"/>
</dbReference>